<keyword evidence="7" id="KW-0449">Lipoprotein</keyword>
<keyword evidence="11" id="KW-1185">Reference proteome</keyword>
<sequence>MASEMALFHTIPTRGLMIACAALAIAGCSTSRFDTVDTRPAPLNPAPSGTVTSNQLPPPSPAGPTDPSAFPPAPGTSTTDPQVAAGPAVPPAAPANAPDVTKEAMVGAWKVNAGGGGCQMMLSLTKQASDFRAASLRCPGDAANVAAWNVAGKQVVLKDNTGNVVARLYSSGAEKYDGQTAGGVPISFSR</sequence>
<protein>
    <submittedName>
        <fullName evidence="10">Protease inhibitor Inh</fullName>
    </submittedName>
</protein>
<evidence type="ECO:0000256" key="7">
    <source>
        <dbReference type="ARBA" id="ARBA00023288"/>
    </source>
</evidence>
<evidence type="ECO:0000259" key="9">
    <source>
        <dbReference type="Pfam" id="PF02974"/>
    </source>
</evidence>
<keyword evidence="4" id="KW-0472">Membrane</keyword>
<evidence type="ECO:0000256" key="1">
    <source>
        <dbReference type="ARBA" id="ARBA00004459"/>
    </source>
</evidence>
<dbReference type="InterPro" id="IPR021140">
    <property type="entry name" value="Inh/Omp19"/>
</dbReference>
<keyword evidence="5" id="KW-0564">Palmitate</keyword>
<feature type="domain" description="Alkaline proteinase inhibitor/ Outer membrane lipoprotein Omp19" evidence="9">
    <location>
        <begin position="100"/>
        <end position="190"/>
    </location>
</feature>
<keyword evidence="3" id="KW-0732">Signal</keyword>
<dbReference type="InterPro" id="IPR016085">
    <property type="entry name" value="Protease_inh_B-barrel_dom"/>
</dbReference>
<comment type="subcellular location">
    <subcellularLocation>
        <location evidence="1">Cell outer membrane</location>
        <topology evidence="1">Lipid-anchor</topology>
    </subcellularLocation>
</comment>
<dbReference type="RefSeq" id="WP_244561634.1">
    <property type="nucleotide sequence ID" value="NZ_FXBL01000004.1"/>
</dbReference>
<evidence type="ECO:0000256" key="4">
    <source>
        <dbReference type="ARBA" id="ARBA00023136"/>
    </source>
</evidence>
<comment type="similarity">
    <text evidence="2">Belongs to the rhizobiaceae omp19 lipoprotein family.</text>
</comment>
<dbReference type="GO" id="GO:0004866">
    <property type="term" value="F:endopeptidase inhibitor activity"/>
    <property type="evidence" value="ECO:0007669"/>
    <property type="project" value="InterPro"/>
</dbReference>
<evidence type="ECO:0000256" key="2">
    <source>
        <dbReference type="ARBA" id="ARBA00007138"/>
    </source>
</evidence>
<dbReference type="InterPro" id="IPR010571">
    <property type="entry name" value="OM_lipoprot_Omp19_bac"/>
</dbReference>
<dbReference type="Proteomes" id="UP000193083">
    <property type="component" value="Unassembled WGS sequence"/>
</dbReference>
<organism evidence="10 11">
    <name type="scientific">Mesorhizobium australicum</name>
    <dbReference type="NCBI Taxonomy" id="536018"/>
    <lineage>
        <taxon>Bacteria</taxon>
        <taxon>Pseudomonadati</taxon>
        <taxon>Pseudomonadota</taxon>
        <taxon>Alphaproteobacteria</taxon>
        <taxon>Hyphomicrobiales</taxon>
        <taxon>Phyllobacteriaceae</taxon>
        <taxon>Mesorhizobium</taxon>
    </lineage>
</organism>
<dbReference type="GO" id="GO:0009279">
    <property type="term" value="C:cell outer membrane"/>
    <property type="evidence" value="ECO:0007669"/>
    <property type="project" value="UniProtKB-SubCell"/>
</dbReference>
<dbReference type="Pfam" id="PF02974">
    <property type="entry name" value="Inh"/>
    <property type="match status" value="1"/>
</dbReference>
<gene>
    <name evidence="10" type="ORF">SAMN02982922_0506</name>
</gene>
<keyword evidence="6" id="KW-0998">Cell outer membrane</keyword>
<evidence type="ECO:0000256" key="8">
    <source>
        <dbReference type="SAM" id="MobiDB-lite"/>
    </source>
</evidence>
<feature type="region of interest" description="Disordered" evidence="8">
    <location>
        <begin position="38"/>
        <end position="97"/>
    </location>
</feature>
<evidence type="ECO:0000313" key="11">
    <source>
        <dbReference type="Proteomes" id="UP000193083"/>
    </source>
</evidence>
<evidence type="ECO:0000256" key="3">
    <source>
        <dbReference type="ARBA" id="ARBA00022729"/>
    </source>
</evidence>
<dbReference type="PIRSF" id="PIRSF034005">
    <property type="entry name" value="OM_lipoprot_Omp19_bac"/>
    <property type="match status" value="1"/>
</dbReference>
<feature type="compositionally biased region" description="Pro residues" evidence="8">
    <location>
        <begin position="56"/>
        <end position="74"/>
    </location>
</feature>
<dbReference type="SUPFAM" id="SSF50882">
    <property type="entry name" value="beta-Barrel protease inhibitors"/>
    <property type="match status" value="1"/>
</dbReference>
<evidence type="ECO:0000256" key="5">
    <source>
        <dbReference type="ARBA" id="ARBA00023139"/>
    </source>
</evidence>
<accession>A0A1X7MSS6</accession>
<dbReference type="Gene3D" id="2.40.128.10">
    <property type="match status" value="1"/>
</dbReference>
<proteinExistence type="inferred from homology"/>
<dbReference type="AlphaFoldDB" id="A0A1X7MSS6"/>
<reference evidence="11" key="1">
    <citation type="submission" date="2017-04" db="EMBL/GenBank/DDBJ databases">
        <authorList>
            <person name="Varghese N."/>
            <person name="Submissions S."/>
        </authorList>
    </citation>
    <scope>NUCLEOTIDE SEQUENCE [LARGE SCALE GENOMIC DNA]</scope>
    <source>
        <strain evidence="11">B5P</strain>
    </source>
</reference>
<name>A0A1X7MSS6_9HYPH</name>
<evidence type="ECO:0000313" key="10">
    <source>
        <dbReference type="EMBL" id="SMH27391.1"/>
    </source>
</evidence>
<dbReference type="EMBL" id="FXBL01000004">
    <property type="protein sequence ID" value="SMH27391.1"/>
    <property type="molecule type" value="Genomic_DNA"/>
</dbReference>
<evidence type="ECO:0000256" key="6">
    <source>
        <dbReference type="ARBA" id="ARBA00023237"/>
    </source>
</evidence>